<evidence type="ECO:0000256" key="1">
    <source>
        <dbReference type="SAM" id="Phobius"/>
    </source>
</evidence>
<comment type="caution">
    <text evidence="2">The sequence shown here is derived from an EMBL/GenBank/DDBJ whole genome shotgun (WGS) entry which is preliminary data.</text>
</comment>
<feature type="transmembrane region" description="Helical" evidence="1">
    <location>
        <begin position="143"/>
        <end position="164"/>
    </location>
</feature>
<dbReference type="InterPro" id="IPR056918">
    <property type="entry name" value="8xMP"/>
</dbReference>
<proteinExistence type="predicted"/>
<organism evidence="2">
    <name type="scientific">mine drainage metagenome</name>
    <dbReference type="NCBI Taxonomy" id="410659"/>
    <lineage>
        <taxon>unclassified sequences</taxon>
        <taxon>metagenomes</taxon>
        <taxon>ecological metagenomes</taxon>
    </lineage>
</organism>
<name>T1C468_9ZZZZ</name>
<accession>T1C468</accession>
<evidence type="ECO:0000313" key="2">
    <source>
        <dbReference type="EMBL" id="EQD75623.1"/>
    </source>
</evidence>
<dbReference type="AlphaFoldDB" id="T1C468"/>
<feature type="transmembrane region" description="Helical" evidence="1">
    <location>
        <begin position="45"/>
        <end position="64"/>
    </location>
</feature>
<protein>
    <submittedName>
        <fullName evidence="2">Small integral membrane protein</fullName>
    </submittedName>
</protein>
<sequence>MMSNAPVPQLIRHTKKSYGESFNADLFEQYKLYVESAEKISERRVAANNYLLTVNAFLVTLYGLVAASRFNTFCTILVPMAGFLVALTWHRVITSYRDLNTVKFKVIHELEQHMPAALYEYEWRKAEEGRGKAYHPLSHLERWVPIIFMALYALLATLSALGFVQ</sequence>
<feature type="transmembrane region" description="Helical" evidence="1">
    <location>
        <begin position="70"/>
        <end position="89"/>
    </location>
</feature>
<reference evidence="2" key="1">
    <citation type="submission" date="2013-08" db="EMBL/GenBank/DDBJ databases">
        <authorList>
            <person name="Mendez C."/>
            <person name="Richter M."/>
            <person name="Ferrer M."/>
            <person name="Sanchez J."/>
        </authorList>
    </citation>
    <scope>NUCLEOTIDE SEQUENCE</scope>
</reference>
<dbReference type="Pfam" id="PF24838">
    <property type="entry name" value="8xMP"/>
    <property type="match status" value="1"/>
</dbReference>
<gene>
    <name evidence="2" type="ORF">B1B_02009</name>
</gene>
<dbReference type="EMBL" id="AUZY01001191">
    <property type="protein sequence ID" value="EQD75623.1"/>
    <property type="molecule type" value="Genomic_DNA"/>
</dbReference>
<reference evidence="2" key="2">
    <citation type="journal article" date="2014" name="ISME J.">
        <title>Microbial stratification in low pH oxic and suboxic macroscopic growths along an acid mine drainage.</title>
        <authorList>
            <person name="Mendez-Garcia C."/>
            <person name="Mesa V."/>
            <person name="Sprenger R.R."/>
            <person name="Richter M."/>
            <person name="Diez M.S."/>
            <person name="Solano J."/>
            <person name="Bargiela R."/>
            <person name="Golyshina O.V."/>
            <person name="Manteca A."/>
            <person name="Ramos J.L."/>
            <person name="Gallego J.R."/>
            <person name="Llorente I."/>
            <person name="Martins Dos Santos V.A."/>
            <person name="Jensen O.N."/>
            <person name="Pelaez A.I."/>
            <person name="Sanchez J."/>
            <person name="Ferrer M."/>
        </authorList>
    </citation>
    <scope>NUCLEOTIDE SEQUENCE</scope>
</reference>
<keyword evidence="1" id="KW-0812">Transmembrane</keyword>
<keyword evidence="1" id="KW-0472">Membrane</keyword>
<keyword evidence="1" id="KW-1133">Transmembrane helix</keyword>